<feature type="domain" description="Ketopantoate reductase C-terminal" evidence="8">
    <location>
        <begin position="239"/>
        <end position="387"/>
    </location>
</feature>
<dbReference type="NCBIfam" id="TIGR00745">
    <property type="entry name" value="apbA_panE"/>
    <property type="match status" value="1"/>
</dbReference>
<accession>A0ABR3J7E1</accession>
<comment type="caution">
    <text evidence="9">The sequence shown here is derived from an EMBL/GenBank/DDBJ whole genome shotgun (WGS) entry which is preliminary data.</text>
</comment>
<evidence type="ECO:0000256" key="5">
    <source>
        <dbReference type="ARBA" id="ARBA00032024"/>
    </source>
</evidence>
<evidence type="ECO:0000256" key="3">
    <source>
        <dbReference type="ARBA" id="ARBA00022857"/>
    </source>
</evidence>
<evidence type="ECO:0000259" key="8">
    <source>
        <dbReference type="Pfam" id="PF08546"/>
    </source>
</evidence>
<dbReference type="Gene3D" id="1.10.1040.10">
    <property type="entry name" value="N-(1-d-carboxylethyl)-l-norvaline Dehydrogenase, domain 2"/>
    <property type="match status" value="1"/>
</dbReference>
<dbReference type="InterPro" id="IPR003710">
    <property type="entry name" value="ApbA"/>
</dbReference>
<feature type="signal peptide" evidence="6">
    <location>
        <begin position="1"/>
        <end position="16"/>
    </location>
</feature>
<dbReference type="PANTHER" id="PTHR43765:SF2">
    <property type="entry name" value="2-DEHYDROPANTOATE 2-REDUCTASE"/>
    <property type="match status" value="1"/>
</dbReference>
<dbReference type="EC" id="1.1.1.169" evidence="2"/>
<evidence type="ECO:0000256" key="2">
    <source>
        <dbReference type="ARBA" id="ARBA00013014"/>
    </source>
</evidence>
<proteinExistence type="inferred from homology"/>
<feature type="chain" id="PRO_5046734682" description="2-dehydropantoate 2-reductase" evidence="6">
    <location>
        <begin position="17"/>
        <end position="397"/>
    </location>
</feature>
<sequence length="397" mass="44003">MPFHILGLGAIGSLLAFHLRRVVPPNQVITLLHKSTGQAMVGRMQGGIVQVERDAFVSSANGFDHEMFEEPFRNERRSGGKSAERSDAPNIDTLFVTCKAHQTVGAISRLLPRLSRNSTIVLLQNGMGIHERLLEDVFRNPDQRPHFILATNTHGAFSKAPLRIVHTGVGEIQFGLVPQSREISYESGFRESGGEEGRLSDLVPEDPTIAPRYHSLRQTVAALLLMENLAVSWRPISEIQVALRRKLAVNSVINPLTALMNCRNGDVFNSTASLRILTRVCSEAYAGFAAEMQSETQLWLDEQARQGADPETLSVGRVPRGLTPDALEAECLRVADLTKGNVSSMLSDVRRGRPTEIHFMNGHLLRLGSRYRVEMPANAMLRNLIEMRSAIPLDQMF</sequence>
<dbReference type="Gene3D" id="3.40.50.720">
    <property type="entry name" value="NAD(P)-binding Rossmann-like Domain"/>
    <property type="match status" value="1"/>
</dbReference>
<dbReference type="EMBL" id="JASNQZ010000011">
    <property type="protein sequence ID" value="KAL0951549.1"/>
    <property type="molecule type" value="Genomic_DNA"/>
</dbReference>
<name>A0ABR3J7E1_9AGAR</name>
<evidence type="ECO:0000313" key="9">
    <source>
        <dbReference type="EMBL" id="KAL0951549.1"/>
    </source>
</evidence>
<evidence type="ECO:0000259" key="7">
    <source>
        <dbReference type="Pfam" id="PF02558"/>
    </source>
</evidence>
<keyword evidence="4" id="KW-0560">Oxidoreductase</keyword>
<evidence type="ECO:0000256" key="4">
    <source>
        <dbReference type="ARBA" id="ARBA00023002"/>
    </source>
</evidence>
<dbReference type="InterPro" id="IPR036291">
    <property type="entry name" value="NAD(P)-bd_dom_sf"/>
</dbReference>
<comment type="similarity">
    <text evidence="1">Belongs to the ketopantoate reductase family.</text>
</comment>
<dbReference type="InterPro" id="IPR013332">
    <property type="entry name" value="KPR_N"/>
</dbReference>
<organism evidence="9 10">
    <name type="scientific">Hohenbuehelia grisea</name>
    <dbReference type="NCBI Taxonomy" id="104357"/>
    <lineage>
        <taxon>Eukaryota</taxon>
        <taxon>Fungi</taxon>
        <taxon>Dikarya</taxon>
        <taxon>Basidiomycota</taxon>
        <taxon>Agaricomycotina</taxon>
        <taxon>Agaricomycetes</taxon>
        <taxon>Agaricomycetidae</taxon>
        <taxon>Agaricales</taxon>
        <taxon>Pleurotineae</taxon>
        <taxon>Pleurotaceae</taxon>
        <taxon>Hohenbuehelia</taxon>
    </lineage>
</organism>
<dbReference type="SUPFAM" id="SSF48179">
    <property type="entry name" value="6-phosphogluconate dehydrogenase C-terminal domain-like"/>
    <property type="match status" value="1"/>
</dbReference>
<feature type="domain" description="Ketopantoate reductase N-terminal" evidence="7">
    <location>
        <begin position="3"/>
        <end position="178"/>
    </location>
</feature>
<dbReference type="InterPro" id="IPR013752">
    <property type="entry name" value="KPA_reductase"/>
</dbReference>
<dbReference type="Pfam" id="PF08546">
    <property type="entry name" value="ApbA_C"/>
    <property type="match status" value="1"/>
</dbReference>
<keyword evidence="6" id="KW-0732">Signal</keyword>
<protein>
    <recommendedName>
        <fullName evidence="2">2-dehydropantoate 2-reductase</fullName>
        <ecNumber evidence="2">1.1.1.169</ecNumber>
    </recommendedName>
    <alternativeName>
        <fullName evidence="5">Ketopantoate reductase</fullName>
    </alternativeName>
</protein>
<reference evidence="10" key="1">
    <citation type="submission" date="2024-06" db="EMBL/GenBank/DDBJ databases">
        <title>Multi-omics analyses provide insights into the biosynthesis of the anticancer antibiotic pleurotin in Hohenbuehelia grisea.</title>
        <authorList>
            <person name="Weaver J.A."/>
            <person name="Alberti F."/>
        </authorList>
    </citation>
    <scope>NUCLEOTIDE SEQUENCE [LARGE SCALE GENOMIC DNA]</scope>
    <source>
        <strain evidence="10">T-177</strain>
    </source>
</reference>
<dbReference type="PANTHER" id="PTHR43765">
    <property type="entry name" value="2-DEHYDROPANTOATE 2-REDUCTASE-RELATED"/>
    <property type="match status" value="1"/>
</dbReference>
<keyword evidence="10" id="KW-1185">Reference proteome</keyword>
<dbReference type="Pfam" id="PF02558">
    <property type="entry name" value="ApbA"/>
    <property type="match status" value="1"/>
</dbReference>
<dbReference type="InterPro" id="IPR013328">
    <property type="entry name" value="6PGD_dom2"/>
</dbReference>
<dbReference type="Proteomes" id="UP001556367">
    <property type="component" value="Unassembled WGS sequence"/>
</dbReference>
<dbReference type="InterPro" id="IPR050838">
    <property type="entry name" value="Ketopantoate_reductase"/>
</dbReference>
<evidence type="ECO:0000256" key="6">
    <source>
        <dbReference type="SAM" id="SignalP"/>
    </source>
</evidence>
<evidence type="ECO:0000256" key="1">
    <source>
        <dbReference type="ARBA" id="ARBA00007870"/>
    </source>
</evidence>
<evidence type="ECO:0000313" key="10">
    <source>
        <dbReference type="Proteomes" id="UP001556367"/>
    </source>
</evidence>
<gene>
    <name evidence="9" type="ORF">HGRIS_008232</name>
</gene>
<keyword evidence="3" id="KW-0521">NADP</keyword>
<dbReference type="SUPFAM" id="SSF51735">
    <property type="entry name" value="NAD(P)-binding Rossmann-fold domains"/>
    <property type="match status" value="1"/>
</dbReference>
<dbReference type="InterPro" id="IPR008927">
    <property type="entry name" value="6-PGluconate_DH-like_C_sf"/>
</dbReference>